<dbReference type="CDD" id="cd06222">
    <property type="entry name" value="RNase_H_like"/>
    <property type="match status" value="1"/>
</dbReference>
<proteinExistence type="predicted"/>
<dbReference type="InterPro" id="IPR002156">
    <property type="entry name" value="RNaseH_domain"/>
</dbReference>
<dbReference type="InterPro" id="IPR044730">
    <property type="entry name" value="RNase_H-like_dom_plant"/>
</dbReference>
<dbReference type="Pfam" id="PF13456">
    <property type="entry name" value="RVT_3"/>
    <property type="match status" value="1"/>
</dbReference>
<sequence>MAEVLAIRDALLHASSIGITSIWLRSDAQALITAISTNQGPTELYGVLSDIASLSSSFVFCKFSFYPISSNGSADSVAKAHLFSVNSSIAHTD</sequence>
<dbReference type="InterPro" id="IPR036397">
    <property type="entry name" value="RNaseH_sf"/>
</dbReference>
<dbReference type="Gene3D" id="3.30.420.10">
    <property type="entry name" value="Ribonuclease H-like superfamily/Ribonuclease H"/>
    <property type="match status" value="1"/>
</dbReference>
<name>A0ABQ7E5Q0_BRACR</name>
<dbReference type="PANTHER" id="PTHR47074">
    <property type="entry name" value="BNAC02G40300D PROTEIN"/>
    <property type="match status" value="1"/>
</dbReference>
<dbReference type="Proteomes" id="UP000266723">
    <property type="component" value="Unassembled WGS sequence"/>
</dbReference>
<evidence type="ECO:0000313" key="2">
    <source>
        <dbReference type="EMBL" id="KAF3591816.1"/>
    </source>
</evidence>
<dbReference type="EMBL" id="QGKV02000299">
    <property type="protein sequence ID" value="KAF3591816.1"/>
    <property type="molecule type" value="Genomic_DNA"/>
</dbReference>
<keyword evidence="3" id="KW-1185">Reference proteome</keyword>
<protein>
    <recommendedName>
        <fullName evidence="1">RNase H type-1 domain-containing protein</fullName>
    </recommendedName>
</protein>
<evidence type="ECO:0000259" key="1">
    <source>
        <dbReference type="Pfam" id="PF13456"/>
    </source>
</evidence>
<dbReference type="InterPro" id="IPR052929">
    <property type="entry name" value="RNase_H-like_EbsB-rel"/>
</dbReference>
<feature type="domain" description="RNase H type-1" evidence="1">
    <location>
        <begin position="1"/>
        <end position="80"/>
    </location>
</feature>
<organism evidence="2 3">
    <name type="scientific">Brassica cretica</name>
    <name type="common">Mustard</name>
    <dbReference type="NCBI Taxonomy" id="69181"/>
    <lineage>
        <taxon>Eukaryota</taxon>
        <taxon>Viridiplantae</taxon>
        <taxon>Streptophyta</taxon>
        <taxon>Embryophyta</taxon>
        <taxon>Tracheophyta</taxon>
        <taxon>Spermatophyta</taxon>
        <taxon>Magnoliopsida</taxon>
        <taxon>eudicotyledons</taxon>
        <taxon>Gunneridae</taxon>
        <taxon>Pentapetalae</taxon>
        <taxon>rosids</taxon>
        <taxon>malvids</taxon>
        <taxon>Brassicales</taxon>
        <taxon>Brassicaceae</taxon>
        <taxon>Brassiceae</taxon>
        <taxon>Brassica</taxon>
    </lineage>
</organism>
<evidence type="ECO:0000313" key="3">
    <source>
        <dbReference type="Proteomes" id="UP000266723"/>
    </source>
</evidence>
<accession>A0ABQ7E5Q0</accession>
<dbReference type="PANTHER" id="PTHR47074:SF49">
    <property type="entry name" value="POLYNUCLEOTIDYL TRANSFERASE, RIBONUCLEASE H-LIKE SUPERFAMILY PROTEIN"/>
    <property type="match status" value="1"/>
</dbReference>
<gene>
    <name evidence="2" type="ORF">DY000_02022958</name>
</gene>
<comment type="caution">
    <text evidence="2">The sequence shown here is derived from an EMBL/GenBank/DDBJ whole genome shotgun (WGS) entry which is preliminary data.</text>
</comment>
<reference evidence="2 3" key="1">
    <citation type="journal article" date="2020" name="BMC Genomics">
        <title>Intraspecific diversification of the crop wild relative Brassica cretica Lam. using demographic model selection.</title>
        <authorList>
            <person name="Kioukis A."/>
            <person name="Michalopoulou V.A."/>
            <person name="Briers L."/>
            <person name="Pirintsos S."/>
            <person name="Studholme D.J."/>
            <person name="Pavlidis P."/>
            <person name="Sarris P.F."/>
        </authorList>
    </citation>
    <scope>NUCLEOTIDE SEQUENCE [LARGE SCALE GENOMIC DNA]</scope>
    <source>
        <strain evidence="3">cv. PFS-1207/04</strain>
    </source>
</reference>